<dbReference type="SMART" id="SM00297">
    <property type="entry name" value="BROMO"/>
    <property type="match status" value="1"/>
</dbReference>
<dbReference type="InterPro" id="IPR001487">
    <property type="entry name" value="Bromodomain"/>
</dbReference>
<dbReference type="SUPFAM" id="SSF47370">
    <property type="entry name" value="Bromodomain"/>
    <property type="match status" value="1"/>
</dbReference>
<dbReference type="PROSITE" id="PS50014">
    <property type="entry name" value="BROMODOMAIN_2"/>
    <property type="match status" value="1"/>
</dbReference>
<dbReference type="Proteomes" id="UP000663851">
    <property type="component" value="Unassembled WGS sequence"/>
</dbReference>
<dbReference type="PANTHER" id="PTHR15398">
    <property type="entry name" value="BROMODOMAIN-CONTAINING PROTEIN 8"/>
    <property type="match status" value="1"/>
</dbReference>
<dbReference type="Gene3D" id="1.20.920.10">
    <property type="entry name" value="Bromodomain-like"/>
    <property type="match status" value="1"/>
</dbReference>
<organism evidence="4 6">
    <name type="scientific">Rotaria socialis</name>
    <dbReference type="NCBI Taxonomy" id="392032"/>
    <lineage>
        <taxon>Eukaryota</taxon>
        <taxon>Metazoa</taxon>
        <taxon>Spiralia</taxon>
        <taxon>Gnathifera</taxon>
        <taxon>Rotifera</taxon>
        <taxon>Eurotatoria</taxon>
        <taxon>Bdelloidea</taxon>
        <taxon>Philodinida</taxon>
        <taxon>Philodinidae</taxon>
        <taxon>Rotaria</taxon>
    </lineage>
</organism>
<comment type="caution">
    <text evidence="4">The sequence shown here is derived from an EMBL/GenBank/DDBJ whole genome shotgun (WGS) entry which is preliminary data.</text>
</comment>
<feature type="domain" description="Bromo" evidence="3">
    <location>
        <begin position="21"/>
        <end position="91"/>
    </location>
</feature>
<dbReference type="InterPro" id="IPR036427">
    <property type="entry name" value="Bromodomain-like_sf"/>
</dbReference>
<gene>
    <name evidence="5" type="ORF">HFQ381_LOCUS17008</name>
    <name evidence="4" type="ORF">LUA448_LOCUS22779</name>
</gene>
<evidence type="ECO:0000259" key="3">
    <source>
        <dbReference type="PROSITE" id="PS50014"/>
    </source>
</evidence>
<reference evidence="4" key="1">
    <citation type="submission" date="2021-02" db="EMBL/GenBank/DDBJ databases">
        <authorList>
            <person name="Nowell W R."/>
        </authorList>
    </citation>
    <scope>NUCLEOTIDE SEQUENCE</scope>
</reference>
<evidence type="ECO:0000256" key="2">
    <source>
        <dbReference type="PROSITE-ProRule" id="PRU00035"/>
    </source>
</evidence>
<dbReference type="GO" id="GO:0035267">
    <property type="term" value="C:NuA4 histone acetyltransferase complex"/>
    <property type="evidence" value="ECO:0007669"/>
    <property type="project" value="TreeGrafter"/>
</dbReference>
<proteinExistence type="predicted"/>
<dbReference type="Proteomes" id="UP000663833">
    <property type="component" value="Unassembled WGS sequence"/>
</dbReference>
<sequence>MLSENPNSWQSQSMAIIQFILAHKQGYLFEHEITEEIAPKYHQYVKRPIALDTIRKILESNEYQTKENFKRDIYLMLYNAMKYNPRYHHVHRSAKHLFNITLPFFNLSAQEIQEQIAAKSNIPLPTTTNDIPLAKRKRTK</sequence>
<evidence type="ECO:0000256" key="1">
    <source>
        <dbReference type="ARBA" id="ARBA00023117"/>
    </source>
</evidence>
<dbReference type="EMBL" id="CAJNYD010002937">
    <property type="protein sequence ID" value="CAF3462822.1"/>
    <property type="molecule type" value="Genomic_DNA"/>
</dbReference>
<evidence type="ECO:0000313" key="5">
    <source>
        <dbReference type="EMBL" id="CAF4355137.1"/>
    </source>
</evidence>
<dbReference type="AlphaFoldDB" id="A0A818ER43"/>
<evidence type="ECO:0000313" key="6">
    <source>
        <dbReference type="Proteomes" id="UP000663833"/>
    </source>
</evidence>
<dbReference type="EMBL" id="CAJOBO010001237">
    <property type="protein sequence ID" value="CAF4355137.1"/>
    <property type="molecule type" value="Genomic_DNA"/>
</dbReference>
<dbReference type="Pfam" id="PF00439">
    <property type="entry name" value="Bromodomain"/>
    <property type="match status" value="1"/>
</dbReference>
<name>A0A818ER43_9BILA</name>
<protein>
    <recommendedName>
        <fullName evidence="3">Bromo domain-containing protein</fullName>
    </recommendedName>
</protein>
<accession>A0A818ER43</accession>
<evidence type="ECO:0000313" key="4">
    <source>
        <dbReference type="EMBL" id="CAF3462822.1"/>
    </source>
</evidence>
<keyword evidence="1 2" id="KW-0103">Bromodomain</keyword>
<dbReference type="PRINTS" id="PR00503">
    <property type="entry name" value="BROMODOMAIN"/>
</dbReference>
<dbReference type="PANTHER" id="PTHR15398:SF4">
    <property type="entry name" value="BROMODOMAIN-CONTAINING PROTEIN 8 ISOFORM X1"/>
    <property type="match status" value="1"/>
</dbReference>